<accession>A0A7T9DK54</accession>
<evidence type="ECO:0000256" key="1">
    <source>
        <dbReference type="SAM" id="MobiDB-lite"/>
    </source>
</evidence>
<evidence type="ECO:0000313" key="2">
    <source>
        <dbReference type="EMBL" id="QQR92802.1"/>
    </source>
</evidence>
<proteinExistence type="predicted"/>
<gene>
    <name evidence="2" type="ORF">IPJ89_00990</name>
</gene>
<name>A0A7T9DK54_9ARCH</name>
<reference evidence="2" key="1">
    <citation type="submission" date="2020-11" db="EMBL/GenBank/DDBJ databases">
        <title>Connecting structure to function with the recovery of over 1000 high-quality activated sludge metagenome-assembled genomes encoding full-length rRNA genes using long-read sequencing.</title>
        <authorList>
            <person name="Singleton C.M."/>
            <person name="Petriglieri F."/>
            <person name="Kristensen J.M."/>
            <person name="Kirkegaard R.H."/>
            <person name="Michaelsen T.Y."/>
            <person name="Andersen M.H."/>
            <person name="Karst S.M."/>
            <person name="Dueholm M.S."/>
            <person name="Nielsen P.H."/>
            <person name="Albertsen M."/>
        </authorList>
    </citation>
    <scope>NUCLEOTIDE SEQUENCE</scope>
    <source>
        <strain evidence="2">Fred_18-Q3-R57-64_BAT3C.431</strain>
    </source>
</reference>
<dbReference type="Proteomes" id="UP000596004">
    <property type="component" value="Chromosome"/>
</dbReference>
<feature type="region of interest" description="Disordered" evidence="1">
    <location>
        <begin position="70"/>
        <end position="107"/>
    </location>
</feature>
<sequence>MKPVRNRRLPTGKIEKPEDKIWRQQFDKLTKDDHLEKLHMLGLDDEEVEELAEDFEEVKKGKKGKILQELEEEVGPAPEEGVEQGTPHKKHAKTVEAKEDEEELDEE</sequence>
<feature type="compositionally biased region" description="Acidic residues" evidence="1">
    <location>
        <begin position="98"/>
        <end position="107"/>
    </location>
</feature>
<protein>
    <submittedName>
        <fullName evidence="2">Uncharacterized protein</fullName>
    </submittedName>
</protein>
<organism evidence="2">
    <name type="scientific">Candidatus Iainarchaeum sp</name>
    <dbReference type="NCBI Taxonomy" id="3101447"/>
    <lineage>
        <taxon>Archaea</taxon>
        <taxon>Candidatus Iainarchaeota</taxon>
        <taxon>Candidatus Iainarchaeia</taxon>
        <taxon>Candidatus Iainarchaeales</taxon>
        <taxon>Candidatus Iainarchaeaceae</taxon>
        <taxon>Candidatus Iainarchaeum</taxon>
    </lineage>
</organism>
<dbReference type="EMBL" id="CP064981">
    <property type="protein sequence ID" value="QQR92802.1"/>
    <property type="molecule type" value="Genomic_DNA"/>
</dbReference>
<dbReference type="AlphaFoldDB" id="A0A7T9DK54"/>